<name>A0A7C4U844_UNCW3</name>
<protein>
    <submittedName>
        <fullName evidence="2">Uncharacterized protein</fullName>
    </submittedName>
</protein>
<dbReference type="Pfam" id="PF02635">
    <property type="entry name" value="DsrE"/>
    <property type="match status" value="1"/>
</dbReference>
<accession>A0A7C4U844</accession>
<evidence type="ECO:0000256" key="1">
    <source>
        <dbReference type="ARBA" id="ARBA00005996"/>
    </source>
</evidence>
<dbReference type="PANTHER" id="PTHR38780">
    <property type="entry name" value="PROTEIN TUSC"/>
    <property type="match status" value="1"/>
</dbReference>
<evidence type="ECO:0000313" key="2">
    <source>
        <dbReference type="EMBL" id="HGW91859.1"/>
    </source>
</evidence>
<dbReference type="InterPro" id="IPR003787">
    <property type="entry name" value="Sulphur_relay_DsrE/F-like"/>
</dbReference>
<dbReference type="InterPro" id="IPR017462">
    <property type="entry name" value="Sulphur_relay_TusC/DsrF"/>
</dbReference>
<dbReference type="PANTHER" id="PTHR38780:SF1">
    <property type="entry name" value="PROTEIN TUSC"/>
    <property type="match status" value="1"/>
</dbReference>
<gene>
    <name evidence="2" type="ORF">ENV67_04885</name>
</gene>
<reference evidence="2" key="1">
    <citation type="journal article" date="2020" name="mSystems">
        <title>Genome- and Community-Level Interaction Insights into Carbon Utilization and Element Cycling Functions of Hydrothermarchaeota in Hydrothermal Sediment.</title>
        <authorList>
            <person name="Zhou Z."/>
            <person name="Liu Y."/>
            <person name="Xu W."/>
            <person name="Pan J."/>
            <person name="Luo Z.H."/>
            <person name="Li M."/>
        </authorList>
    </citation>
    <scope>NUCLEOTIDE SEQUENCE [LARGE SCALE GENOMIC DNA]</scope>
    <source>
        <strain evidence="2">SpSt-780</strain>
    </source>
</reference>
<comment type="caution">
    <text evidence="2">The sequence shown here is derived from an EMBL/GenBank/DDBJ whole genome shotgun (WGS) entry which is preliminary data.</text>
</comment>
<sequence>MKKVVILSIHPPYGTAINAEAFRASLGLAFSDISVHLVLCQDGVFAALKNQDPRFIQMKSMEEVYKNISSMGINLYIDRRSMEERNIREDEIVNGKIIDEDELKKLIDSADTVLTF</sequence>
<dbReference type="Gene3D" id="3.40.1260.10">
    <property type="entry name" value="DsrEFH-like"/>
    <property type="match status" value="1"/>
</dbReference>
<dbReference type="AlphaFoldDB" id="A0A7C4U844"/>
<dbReference type="InterPro" id="IPR027396">
    <property type="entry name" value="DsrEFH-like"/>
</dbReference>
<dbReference type="SUPFAM" id="SSF75169">
    <property type="entry name" value="DsrEFH-like"/>
    <property type="match status" value="1"/>
</dbReference>
<dbReference type="EMBL" id="DTHG01000062">
    <property type="protein sequence ID" value="HGW91859.1"/>
    <property type="molecule type" value="Genomic_DNA"/>
</dbReference>
<comment type="similarity">
    <text evidence="1">Belongs to the DsrF/TusC family.</text>
</comment>
<proteinExistence type="inferred from homology"/>
<organism evidence="2">
    <name type="scientific">candidate division WOR-3 bacterium</name>
    <dbReference type="NCBI Taxonomy" id="2052148"/>
    <lineage>
        <taxon>Bacteria</taxon>
        <taxon>Bacteria division WOR-3</taxon>
    </lineage>
</organism>